<sequence length="204" mass="22452">MTILTRGRLFAVSLHLRQGDAQQADAIMLRRDEDGFIVTYDPERASLDTAAVLARVLLSSEGITVSEVILEGHDPDLTALYRAASKLLLDVEITSGPRITEPTVKVWSQEPTQATYFIPEGWELSDALDRLPAAFAGARPEVARHLKRIERAKRTSDGTMDRALDVVARLVLETDAPDGVYDEVLQLLHRIHTEQTTAAPTAVA</sequence>
<reference evidence="1 2" key="1">
    <citation type="submission" date="2018-10" db="EMBL/GenBank/DDBJ databases">
        <title>Isolation, diversity and antifungal activity of actinobacteria from wheat.</title>
        <authorList>
            <person name="Han C."/>
        </authorList>
    </citation>
    <scope>NUCLEOTIDE SEQUENCE [LARGE SCALE GENOMIC DNA]</scope>
    <source>
        <strain evidence="1 2">NEAU-YY642</strain>
    </source>
</reference>
<evidence type="ECO:0000313" key="2">
    <source>
        <dbReference type="Proteomes" id="UP000278673"/>
    </source>
</evidence>
<accession>A0A3M2KRZ4</accession>
<evidence type="ECO:0000313" key="1">
    <source>
        <dbReference type="EMBL" id="RMI28427.1"/>
    </source>
</evidence>
<comment type="caution">
    <text evidence="1">The sequence shown here is derived from an EMBL/GenBank/DDBJ whole genome shotgun (WGS) entry which is preliminary data.</text>
</comment>
<dbReference type="EMBL" id="RFFJ01000290">
    <property type="protein sequence ID" value="RMI28427.1"/>
    <property type="molecule type" value="Genomic_DNA"/>
</dbReference>
<name>A0A3M2KRZ4_9ACTN</name>
<keyword evidence="2" id="KW-1185">Reference proteome</keyword>
<dbReference type="AlphaFoldDB" id="A0A3M2KRZ4"/>
<dbReference type="RefSeq" id="WP_122399875.1">
    <property type="nucleotide sequence ID" value="NZ_RFFJ01000290.1"/>
</dbReference>
<dbReference type="Proteomes" id="UP000278673">
    <property type="component" value="Unassembled WGS sequence"/>
</dbReference>
<gene>
    <name evidence="1" type="ORF">EBN88_28320</name>
</gene>
<organism evidence="1 2">
    <name type="scientific">Streptomyces triticirhizae</name>
    <dbReference type="NCBI Taxonomy" id="2483353"/>
    <lineage>
        <taxon>Bacteria</taxon>
        <taxon>Bacillati</taxon>
        <taxon>Actinomycetota</taxon>
        <taxon>Actinomycetes</taxon>
        <taxon>Kitasatosporales</taxon>
        <taxon>Streptomycetaceae</taxon>
        <taxon>Streptomyces</taxon>
    </lineage>
</organism>
<protein>
    <submittedName>
        <fullName evidence="1">Uncharacterized protein</fullName>
    </submittedName>
</protein>
<proteinExistence type="predicted"/>